<dbReference type="HOGENOM" id="CLU_054590_0_1_1"/>
<feature type="domain" description="Dienelactone hydrolase" evidence="1">
    <location>
        <begin position="38"/>
        <end position="259"/>
    </location>
</feature>
<dbReference type="FunCoup" id="G4TQL1">
    <property type="interactions" value="19"/>
</dbReference>
<dbReference type="Gene3D" id="3.40.50.1820">
    <property type="entry name" value="alpha/beta hydrolase"/>
    <property type="match status" value="1"/>
</dbReference>
<dbReference type="AlphaFoldDB" id="G4TQL1"/>
<dbReference type="InterPro" id="IPR002925">
    <property type="entry name" value="Dienelactn_hydro"/>
</dbReference>
<proteinExistence type="predicted"/>
<dbReference type="Pfam" id="PF01738">
    <property type="entry name" value="DLH"/>
    <property type="match status" value="1"/>
</dbReference>
<name>G4TQL1_SERID</name>
<protein>
    <recommendedName>
        <fullName evidence="1">Dienelactone hydrolase domain-containing protein</fullName>
    </recommendedName>
</protein>
<dbReference type="GO" id="GO:0016787">
    <property type="term" value="F:hydrolase activity"/>
    <property type="evidence" value="ECO:0007669"/>
    <property type="project" value="InterPro"/>
</dbReference>
<sequence>MSSPVPYTSEACCQISPVNSAYQPKGEKIKLGKYDEVYAVGDKSSSTVVINIFDIFGFYPQTQQGADIIAEKLGARVLMPDFFFGKPYPLDQFPAKTEEQKKFYQNFFATTASFGNVMPGLLDLAKELREQGATKVFVYGFCWGGKVATLSGCKTTEVDGKTIPIFDAVAAIHPAMMSAEDGKHLLVPIAIFPSGDESVDEYKKLIDELKTKPWADKNAYRVYSNMHHGWAAARADLDNEDNNREYMDVYGRLVTFFQNA</sequence>
<dbReference type="InParanoid" id="G4TQL1"/>
<dbReference type="Proteomes" id="UP000007148">
    <property type="component" value="Unassembled WGS sequence"/>
</dbReference>
<dbReference type="EMBL" id="CAFZ01000238">
    <property type="protein sequence ID" value="CCA73604.1"/>
    <property type="molecule type" value="Genomic_DNA"/>
</dbReference>
<dbReference type="STRING" id="1109443.G4TQL1"/>
<dbReference type="InterPro" id="IPR029058">
    <property type="entry name" value="AB_hydrolase_fold"/>
</dbReference>
<evidence type="ECO:0000313" key="3">
    <source>
        <dbReference type="Proteomes" id="UP000007148"/>
    </source>
</evidence>
<dbReference type="SUPFAM" id="SSF53474">
    <property type="entry name" value="alpha/beta-Hydrolases"/>
    <property type="match status" value="1"/>
</dbReference>
<accession>G4TQL1</accession>
<evidence type="ECO:0000313" key="2">
    <source>
        <dbReference type="EMBL" id="CCA73604.1"/>
    </source>
</evidence>
<organism evidence="2 3">
    <name type="scientific">Serendipita indica (strain DSM 11827)</name>
    <name type="common">Root endophyte fungus</name>
    <name type="synonym">Piriformospora indica</name>
    <dbReference type="NCBI Taxonomy" id="1109443"/>
    <lineage>
        <taxon>Eukaryota</taxon>
        <taxon>Fungi</taxon>
        <taxon>Dikarya</taxon>
        <taxon>Basidiomycota</taxon>
        <taxon>Agaricomycotina</taxon>
        <taxon>Agaricomycetes</taxon>
        <taxon>Sebacinales</taxon>
        <taxon>Serendipitaceae</taxon>
        <taxon>Serendipita</taxon>
    </lineage>
</organism>
<dbReference type="OMA" id="PTEWYPP"/>
<keyword evidence="3" id="KW-1185">Reference proteome</keyword>
<dbReference type="eggNOG" id="KOG3043">
    <property type="taxonomic scope" value="Eukaryota"/>
</dbReference>
<comment type="caution">
    <text evidence="2">The sequence shown here is derived from an EMBL/GenBank/DDBJ whole genome shotgun (WGS) entry which is preliminary data.</text>
</comment>
<evidence type="ECO:0000259" key="1">
    <source>
        <dbReference type="Pfam" id="PF01738"/>
    </source>
</evidence>
<reference evidence="2 3" key="1">
    <citation type="journal article" date="2011" name="PLoS Pathog.">
        <title>Endophytic Life Strategies Decoded by Genome and Transcriptome Analyses of the Mutualistic Root Symbiont Piriformospora indica.</title>
        <authorList>
            <person name="Zuccaro A."/>
            <person name="Lahrmann U."/>
            <person name="Guldener U."/>
            <person name="Langen G."/>
            <person name="Pfiffi S."/>
            <person name="Biedenkopf D."/>
            <person name="Wong P."/>
            <person name="Samans B."/>
            <person name="Grimm C."/>
            <person name="Basiewicz M."/>
            <person name="Murat C."/>
            <person name="Martin F."/>
            <person name="Kogel K.H."/>
        </authorList>
    </citation>
    <scope>NUCLEOTIDE SEQUENCE [LARGE SCALE GENOMIC DNA]</scope>
    <source>
        <strain evidence="2 3">DSM 11827</strain>
    </source>
</reference>
<dbReference type="PANTHER" id="PTHR47668:SF1">
    <property type="entry name" value="DIENELACTONE HYDROLASE DOMAIN-CONTAINING PROTEIN-RELATED"/>
    <property type="match status" value="1"/>
</dbReference>
<dbReference type="OrthoDB" id="2147163at2759"/>
<dbReference type="PANTHER" id="PTHR47668">
    <property type="entry name" value="DIENELACTONE HYDROLASE FAMILY PROTEIN (AFU_ORTHOLOGUE AFUA_6G01940)"/>
    <property type="match status" value="1"/>
</dbReference>
<gene>
    <name evidence="2" type="ORF">PIIN_07557</name>
</gene>